<reference evidence="2" key="1">
    <citation type="submission" date="2015-02" db="EMBL/GenBank/DDBJ databases">
        <title>Characterization of two novel Thaumarchaeota isolated from the Northern Adriatic Sea.</title>
        <authorList>
            <person name="Bayer B."/>
            <person name="Vojvoda J."/>
            <person name="Offre P."/>
            <person name="Srivastava A."/>
            <person name="Elisabeth N."/>
            <person name="Garcia J.A.L."/>
            <person name="Schleper C."/>
            <person name="Herndl G.J."/>
        </authorList>
    </citation>
    <scope>NUCLEOTIDE SEQUENCE [LARGE SCALE GENOMIC DNA]</scope>
    <source>
        <strain evidence="2">D3C</strain>
    </source>
</reference>
<dbReference type="HOGENOM" id="CLU_2353088_0_0_2"/>
<dbReference type="Proteomes" id="UP000032027">
    <property type="component" value="Chromosome"/>
</dbReference>
<gene>
    <name evidence="1" type="ORF">NPIRD3C_1875</name>
</gene>
<sequence length="98" mass="11322">MSLTSDSLIDILSEIKKELTNQISLANNNDKKIDTRKLLQQSKILDDAILTSEITEEHKSMLQKFSLTLHDSESIKSLRYEKQDLQRVIDNLNDDDVF</sequence>
<dbReference type="PATRIC" id="fig|1582439.9.peg.1934"/>
<dbReference type="AlphaFoldDB" id="A0A0C5C177"/>
<dbReference type="GeneID" id="41600958"/>
<dbReference type="EMBL" id="CP010868">
    <property type="protein sequence ID" value="AJM93085.1"/>
    <property type="molecule type" value="Genomic_DNA"/>
</dbReference>
<dbReference type="RefSeq" id="WP_148703805.1">
    <property type="nucleotide sequence ID" value="NZ_CP010868.1"/>
</dbReference>
<evidence type="ECO:0000313" key="2">
    <source>
        <dbReference type="Proteomes" id="UP000032027"/>
    </source>
</evidence>
<dbReference type="OrthoDB" id="3038at2157"/>
<reference evidence="1 2" key="2">
    <citation type="journal article" date="2016" name="ISME J.">
        <title>Physiological and genomic characterization of two novel marine thaumarchaeal strains indicates niche differentiation.</title>
        <authorList>
            <person name="Bayer B."/>
            <person name="Vojvoda J."/>
            <person name="Offre P."/>
            <person name="Alves R.J."/>
            <person name="Elisabeth N.H."/>
            <person name="Garcia J.A."/>
            <person name="Volland J.M."/>
            <person name="Srivastava A."/>
            <person name="Schleper C."/>
            <person name="Herndl G.J."/>
        </authorList>
    </citation>
    <scope>NUCLEOTIDE SEQUENCE [LARGE SCALE GENOMIC DNA]</scope>
    <source>
        <strain evidence="1 2">D3C</strain>
    </source>
</reference>
<keyword evidence="2" id="KW-1185">Reference proteome</keyword>
<organism evidence="1 2">
    <name type="scientific">Nitrosopumilus piranensis</name>
    <dbReference type="NCBI Taxonomy" id="1582439"/>
    <lineage>
        <taxon>Archaea</taxon>
        <taxon>Nitrososphaerota</taxon>
        <taxon>Nitrososphaeria</taxon>
        <taxon>Nitrosopumilales</taxon>
        <taxon>Nitrosopumilaceae</taxon>
        <taxon>Nitrosopumilus</taxon>
    </lineage>
</organism>
<protein>
    <submittedName>
        <fullName evidence="1">Uncharacterized protein</fullName>
    </submittedName>
</protein>
<proteinExistence type="predicted"/>
<dbReference type="KEGG" id="nid:NPIRD3C_1875"/>
<reference evidence="1 2" key="3">
    <citation type="journal article" date="2019" name="Int. J. Syst. Evol. Microbiol.">
        <title>Nitrosopumilus adriaticus sp. nov. and Nitrosopumilus piranensis sp. nov., two ammonia-oxidizing archaea from the Adriatic Sea and members of the class Nitrososphaeria.</title>
        <authorList>
            <person name="Bayer B."/>
            <person name="Vojvoda J."/>
            <person name="Reinthaler T."/>
            <person name="Reyes C."/>
            <person name="Pinto M."/>
            <person name="Herndl G.J."/>
        </authorList>
    </citation>
    <scope>NUCLEOTIDE SEQUENCE [LARGE SCALE GENOMIC DNA]</scope>
    <source>
        <strain evidence="1 2">D3C</strain>
    </source>
</reference>
<accession>A0A0C5C177</accession>
<evidence type="ECO:0000313" key="1">
    <source>
        <dbReference type="EMBL" id="AJM93085.1"/>
    </source>
</evidence>
<name>A0A0C5C177_9ARCH</name>